<dbReference type="PROSITE" id="PS00409">
    <property type="entry name" value="PROKAR_NTER_METHYL"/>
    <property type="match status" value="1"/>
</dbReference>
<organism evidence="12 13">
    <name type="scientific">Sphingomonas immobilis</name>
    <dbReference type="NCBI Taxonomy" id="3063997"/>
    <lineage>
        <taxon>Bacteria</taxon>
        <taxon>Pseudomonadati</taxon>
        <taxon>Pseudomonadota</taxon>
        <taxon>Alphaproteobacteria</taxon>
        <taxon>Sphingomonadales</taxon>
        <taxon>Sphingomonadaceae</taxon>
        <taxon>Sphingomonas</taxon>
    </lineage>
</organism>
<evidence type="ECO:0000256" key="7">
    <source>
        <dbReference type="ARBA" id="ARBA00022692"/>
    </source>
</evidence>
<dbReference type="NCBIfam" id="TIGR02532">
    <property type="entry name" value="IV_pilin_GFxxxE"/>
    <property type="match status" value="1"/>
</dbReference>
<keyword evidence="4" id="KW-1003">Cell membrane</keyword>
<sequence>MKSEFKRREEEGFTPLRRSAEHGFTLVELMVVIVILGLLATIVVVNVLPLGDKGRITAAKADIANLDNALELYKLANGSYPTTSEGLNALVSAPPGVDASKYQKGGYIKKLPLDPWKHPYLYASPGTHGEVDVWTLGADGKEGGEGVDADIGSWQ</sequence>
<keyword evidence="6" id="KW-0997">Cell inner membrane</keyword>
<dbReference type="NCBIfam" id="TIGR01710">
    <property type="entry name" value="typeII_sec_gspG"/>
    <property type="match status" value="1"/>
</dbReference>
<gene>
    <name evidence="12" type="primary">gspG</name>
    <name evidence="12" type="ORF">Q5H94_02875</name>
</gene>
<keyword evidence="9 10" id="KW-0472">Membrane</keyword>
<evidence type="ECO:0000256" key="2">
    <source>
        <dbReference type="ARBA" id="ARBA00009984"/>
    </source>
</evidence>
<evidence type="ECO:0000256" key="5">
    <source>
        <dbReference type="ARBA" id="ARBA00022481"/>
    </source>
</evidence>
<feature type="domain" description="Type II secretion system protein GspG C-terminal" evidence="11">
    <location>
        <begin position="47"/>
        <end position="154"/>
    </location>
</feature>
<accession>A0ABT8ZUK1</accession>
<evidence type="ECO:0000256" key="1">
    <source>
        <dbReference type="ARBA" id="ARBA00004377"/>
    </source>
</evidence>
<evidence type="ECO:0000259" key="11">
    <source>
        <dbReference type="Pfam" id="PF08334"/>
    </source>
</evidence>
<keyword evidence="8 10" id="KW-1133">Transmembrane helix</keyword>
<evidence type="ECO:0000313" key="12">
    <source>
        <dbReference type="EMBL" id="MDO7841257.1"/>
    </source>
</evidence>
<dbReference type="InterPro" id="IPR000983">
    <property type="entry name" value="Bac_GSPG_pilin"/>
</dbReference>
<dbReference type="InterPro" id="IPR012902">
    <property type="entry name" value="N_methyl_site"/>
</dbReference>
<dbReference type="EMBL" id="JAUQSZ010000001">
    <property type="protein sequence ID" value="MDO7841257.1"/>
    <property type="molecule type" value="Genomic_DNA"/>
</dbReference>
<evidence type="ECO:0000256" key="9">
    <source>
        <dbReference type="ARBA" id="ARBA00023136"/>
    </source>
</evidence>
<protein>
    <recommendedName>
        <fullName evidence="3">Type II secretion system core protein G</fullName>
    </recommendedName>
</protein>
<keyword evidence="7 10" id="KW-0812">Transmembrane</keyword>
<reference evidence="12" key="1">
    <citation type="submission" date="2023-07" db="EMBL/GenBank/DDBJ databases">
        <authorList>
            <person name="Kim M.K."/>
        </authorList>
    </citation>
    <scope>NUCLEOTIDE SEQUENCE</scope>
    <source>
        <strain evidence="12">CA1-15</strain>
    </source>
</reference>
<evidence type="ECO:0000256" key="4">
    <source>
        <dbReference type="ARBA" id="ARBA00022475"/>
    </source>
</evidence>
<dbReference type="PRINTS" id="PR00813">
    <property type="entry name" value="BCTERIALGSPG"/>
</dbReference>
<comment type="subcellular location">
    <subcellularLocation>
        <location evidence="1">Cell inner membrane</location>
        <topology evidence="1">Single-pass membrane protein</topology>
    </subcellularLocation>
</comment>
<dbReference type="Gene3D" id="3.30.700.10">
    <property type="entry name" value="Glycoprotein, Type 4 Pilin"/>
    <property type="match status" value="1"/>
</dbReference>
<keyword evidence="13" id="KW-1185">Reference proteome</keyword>
<dbReference type="PANTHER" id="PTHR30093">
    <property type="entry name" value="GENERAL SECRETION PATHWAY PROTEIN G"/>
    <property type="match status" value="1"/>
</dbReference>
<comment type="similarity">
    <text evidence="2">Belongs to the GSP G family.</text>
</comment>
<feature type="transmembrane region" description="Helical" evidence="10">
    <location>
        <begin position="26"/>
        <end position="48"/>
    </location>
</feature>
<evidence type="ECO:0000313" key="13">
    <source>
        <dbReference type="Proteomes" id="UP001176468"/>
    </source>
</evidence>
<evidence type="ECO:0000256" key="8">
    <source>
        <dbReference type="ARBA" id="ARBA00022989"/>
    </source>
</evidence>
<proteinExistence type="inferred from homology"/>
<dbReference type="Pfam" id="PF07963">
    <property type="entry name" value="N_methyl"/>
    <property type="match status" value="1"/>
</dbReference>
<dbReference type="Proteomes" id="UP001176468">
    <property type="component" value="Unassembled WGS sequence"/>
</dbReference>
<dbReference type="Pfam" id="PF08334">
    <property type="entry name" value="T2SSG"/>
    <property type="match status" value="1"/>
</dbReference>
<dbReference type="SUPFAM" id="SSF54523">
    <property type="entry name" value="Pili subunits"/>
    <property type="match status" value="1"/>
</dbReference>
<dbReference type="PANTHER" id="PTHR30093:SF44">
    <property type="entry name" value="TYPE II SECRETION SYSTEM CORE PROTEIN G"/>
    <property type="match status" value="1"/>
</dbReference>
<keyword evidence="5" id="KW-0488">Methylation</keyword>
<evidence type="ECO:0000256" key="6">
    <source>
        <dbReference type="ARBA" id="ARBA00022519"/>
    </source>
</evidence>
<name>A0ABT8ZUK1_9SPHN</name>
<evidence type="ECO:0000256" key="10">
    <source>
        <dbReference type="SAM" id="Phobius"/>
    </source>
</evidence>
<comment type="caution">
    <text evidence="12">The sequence shown here is derived from an EMBL/GenBank/DDBJ whole genome shotgun (WGS) entry which is preliminary data.</text>
</comment>
<dbReference type="InterPro" id="IPR045584">
    <property type="entry name" value="Pilin-like"/>
</dbReference>
<dbReference type="InterPro" id="IPR010054">
    <property type="entry name" value="Type2_sec_GspG"/>
</dbReference>
<dbReference type="InterPro" id="IPR013545">
    <property type="entry name" value="T2SS_protein-GspG_C"/>
</dbReference>
<dbReference type="RefSeq" id="WP_304559706.1">
    <property type="nucleotide sequence ID" value="NZ_JAUQSZ010000001.1"/>
</dbReference>
<evidence type="ECO:0000256" key="3">
    <source>
        <dbReference type="ARBA" id="ARBA00020042"/>
    </source>
</evidence>